<protein>
    <recommendedName>
        <fullName evidence="1">ERCC4 domain-containing protein</fullName>
    </recommendedName>
</protein>
<dbReference type="RefSeq" id="WP_006777140.1">
    <property type="nucleotide sequence ID" value="NZ_GG667880.1"/>
</dbReference>
<name>D3ASX5_9FIRM</name>
<reference evidence="2 3" key="1">
    <citation type="submission" date="2010-01" db="EMBL/GenBank/DDBJ databases">
        <authorList>
            <person name="Weinstock G."/>
            <person name="Sodergren E."/>
            <person name="Clifton S."/>
            <person name="Fulton L."/>
            <person name="Fulton B."/>
            <person name="Courtney L."/>
            <person name="Fronick C."/>
            <person name="Harrison M."/>
            <person name="Strong C."/>
            <person name="Farmer C."/>
            <person name="Delahaunty K."/>
            <person name="Markovic C."/>
            <person name="Hall O."/>
            <person name="Minx P."/>
            <person name="Tomlinson C."/>
            <person name="Mitreva M."/>
            <person name="Nelson J."/>
            <person name="Hou S."/>
            <person name="Wollam A."/>
            <person name="Pepin K.H."/>
            <person name="Johnson M."/>
            <person name="Bhonagiri V."/>
            <person name="Nash W.E."/>
            <person name="Warren W."/>
            <person name="Chinwalla A."/>
            <person name="Mardis E.R."/>
            <person name="Wilson R.K."/>
        </authorList>
    </citation>
    <scope>NUCLEOTIDE SEQUENCE [LARGE SCALE GENOMIC DNA]</scope>
    <source>
        <strain evidence="2 3">DSM 13479</strain>
    </source>
</reference>
<dbReference type="GO" id="GO:0003677">
    <property type="term" value="F:DNA binding"/>
    <property type="evidence" value="ECO:0007669"/>
    <property type="project" value="InterPro"/>
</dbReference>
<accession>D3ASX5</accession>
<evidence type="ECO:0000313" key="2">
    <source>
        <dbReference type="EMBL" id="EFC95079.1"/>
    </source>
</evidence>
<dbReference type="EMBL" id="ACIO01000839">
    <property type="protein sequence ID" value="EFC95079.1"/>
    <property type="molecule type" value="Genomic_DNA"/>
</dbReference>
<dbReference type="Gene3D" id="3.40.50.10130">
    <property type="match status" value="1"/>
</dbReference>
<dbReference type="GeneID" id="93148616"/>
<dbReference type="InterPro" id="IPR006166">
    <property type="entry name" value="ERCC4_domain"/>
</dbReference>
<dbReference type="GO" id="GO:0004518">
    <property type="term" value="F:nuclease activity"/>
    <property type="evidence" value="ECO:0007669"/>
    <property type="project" value="InterPro"/>
</dbReference>
<dbReference type="InterPro" id="IPR011335">
    <property type="entry name" value="Restrct_endonuc-II-like"/>
</dbReference>
<dbReference type="HOGENOM" id="CLU_1545653_0_0_9"/>
<proteinExistence type="predicted"/>
<dbReference type="SUPFAM" id="SSF52980">
    <property type="entry name" value="Restriction endonuclease-like"/>
    <property type="match status" value="1"/>
</dbReference>
<dbReference type="Pfam" id="PF02732">
    <property type="entry name" value="ERCC4"/>
    <property type="match status" value="1"/>
</dbReference>
<evidence type="ECO:0000313" key="3">
    <source>
        <dbReference type="Proteomes" id="UP000004968"/>
    </source>
</evidence>
<gene>
    <name evidence="2" type="ORF">CLOSTHATH_06734</name>
</gene>
<evidence type="ECO:0000259" key="1">
    <source>
        <dbReference type="Pfam" id="PF02732"/>
    </source>
</evidence>
<dbReference type="AlphaFoldDB" id="D3ASX5"/>
<dbReference type="GO" id="GO:0006259">
    <property type="term" value="P:DNA metabolic process"/>
    <property type="evidence" value="ECO:0007669"/>
    <property type="project" value="UniProtKB-ARBA"/>
</dbReference>
<feature type="domain" description="ERCC4" evidence="1">
    <location>
        <begin position="5"/>
        <end position="154"/>
    </location>
</feature>
<dbReference type="Proteomes" id="UP000004968">
    <property type="component" value="Unassembled WGS sequence"/>
</dbReference>
<sequence length="172" mass="20323">MNIQIDSREKAKAIQKIIKEFDRQGVDHFVSKLYVGDYMNFDNPRVIIDRKQNLTELCGNVCQGHNRFRDEILRANEHGIEIIILCEHGKGIERLEDVIWWDNPRRIERYKDLHAGKWLQRETKALTGEKLYKILSTFQRKYGCQFLFCNKEETGRRIIELLGGELIDSGRD</sequence>
<organism evidence="2 3">
    <name type="scientific">Hungatella hathewayi DSM 13479</name>
    <dbReference type="NCBI Taxonomy" id="566550"/>
    <lineage>
        <taxon>Bacteria</taxon>
        <taxon>Bacillati</taxon>
        <taxon>Bacillota</taxon>
        <taxon>Clostridia</taxon>
        <taxon>Lachnospirales</taxon>
        <taxon>Lachnospiraceae</taxon>
        <taxon>Hungatella</taxon>
    </lineage>
</organism>
<comment type="caution">
    <text evidence="2">The sequence shown here is derived from an EMBL/GenBank/DDBJ whole genome shotgun (WGS) entry which is preliminary data.</text>
</comment>